<evidence type="ECO:0000259" key="8">
    <source>
        <dbReference type="PROSITE" id="PS50066"/>
    </source>
</evidence>
<keyword evidence="6" id="KW-0175">Coiled coil</keyword>
<feature type="region of interest" description="Disordered" evidence="7">
    <location>
        <begin position="185"/>
        <end position="205"/>
    </location>
</feature>
<keyword evidence="2" id="KW-0805">Transcription regulation</keyword>
<dbReference type="InterPro" id="IPR050142">
    <property type="entry name" value="MADS-box/MEF2_TF"/>
</dbReference>
<comment type="subcellular location">
    <subcellularLocation>
        <location evidence="1">Nucleus</location>
    </subcellularLocation>
</comment>
<dbReference type="PRINTS" id="PR00404">
    <property type="entry name" value="MADSDOMAIN"/>
</dbReference>
<dbReference type="Pfam" id="PF00319">
    <property type="entry name" value="SRF-TF"/>
    <property type="match status" value="1"/>
</dbReference>
<sequence length="240" mass="27606">MCIYFMTLLRISFLDRCRQREAKRGKTLIFFSFFYFLFKGEKIKGVIMGRGKIEIKKIEKSSSRQVTFSKRRNGLLKKAKELAILCDAEVGLIIFSSSSKLHHFASSRQLMGEELSGLSIKDLRNLENQLEMSLKSVRMRKDQILTNQIKELSVKGHHIHKENLELQKKLDLICQENTELQRKVDGNGTVEANEGSKSSSHSYGFNNGYDELQAPVVDLRLSLPQQLPDADTSYRNLRLF</sequence>
<evidence type="ECO:0000256" key="2">
    <source>
        <dbReference type="ARBA" id="ARBA00023015"/>
    </source>
</evidence>
<feature type="domain" description="K-box" evidence="9">
    <location>
        <begin position="86"/>
        <end position="176"/>
    </location>
</feature>
<dbReference type="PROSITE" id="PS00350">
    <property type="entry name" value="MADS_BOX_1"/>
    <property type="match status" value="1"/>
</dbReference>
<dbReference type="InterPro" id="IPR002100">
    <property type="entry name" value="TF_MADSbox"/>
</dbReference>
<reference evidence="10" key="1">
    <citation type="journal article" date="2020" name="Nat. Genet.">
        <title>Genomic diversifications of five Gossypium allopolyploid species and their impact on cotton improvement.</title>
        <authorList>
            <person name="Chen Z.J."/>
            <person name="Sreedasyam A."/>
            <person name="Ando A."/>
            <person name="Song Q."/>
            <person name="De Santiago L.M."/>
            <person name="Hulse-Kemp A.M."/>
            <person name="Ding M."/>
            <person name="Ye W."/>
            <person name="Kirkbride R.C."/>
            <person name="Jenkins J."/>
            <person name="Plott C."/>
            <person name="Lovell J."/>
            <person name="Lin Y.M."/>
            <person name="Vaughn R."/>
            <person name="Liu B."/>
            <person name="Simpson S."/>
            <person name="Scheffler B.E."/>
            <person name="Wen L."/>
            <person name="Saski C.A."/>
            <person name="Grover C.E."/>
            <person name="Hu G."/>
            <person name="Conover J.L."/>
            <person name="Carlson J.W."/>
            <person name="Shu S."/>
            <person name="Boston L.B."/>
            <person name="Williams M."/>
            <person name="Peterson D.G."/>
            <person name="McGee K."/>
            <person name="Jones D.C."/>
            <person name="Wendel J.F."/>
            <person name="Stelly D.M."/>
            <person name="Grimwood J."/>
            <person name="Schmutz J."/>
        </authorList>
    </citation>
    <scope>NUCLEOTIDE SEQUENCE [LARGE SCALE GENOMIC DNA]</scope>
    <source>
        <strain evidence="10">cv. TM-1</strain>
    </source>
</reference>
<evidence type="ECO:0000256" key="6">
    <source>
        <dbReference type="SAM" id="Coils"/>
    </source>
</evidence>
<proteinExistence type="predicted"/>
<keyword evidence="4" id="KW-0804">Transcription</keyword>
<dbReference type="PANTHER" id="PTHR48019">
    <property type="entry name" value="SERUM RESPONSE FACTOR HOMOLOG"/>
    <property type="match status" value="1"/>
</dbReference>
<dbReference type="InterPro" id="IPR002487">
    <property type="entry name" value="TF_Kbox"/>
</dbReference>
<dbReference type="PROSITE" id="PS51297">
    <property type="entry name" value="K_BOX"/>
    <property type="match status" value="1"/>
</dbReference>
<accession>A0ABM3BG74</accession>
<dbReference type="SMART" id="SM00432">
    <property type="entry name" value="MADS"/>
    <property type="match status" value="1"/>
</dbReference>
<dbReference type="Gene3D" id="3.40.1810.10">
    <property type="entry name" value="Transcription factor, MADS-box"/>
    <property type="match status" value="1"/>
</dbReference>
<keyword evidence="5" id="KW-0539">Nucleus</keyword>
<dbReference type="CDD" id="cd00265">
    <property type="entry name" value="MADS_MEF2_like"/>
    <property type="match status" value="1"/>
</dbReference>
<reference evidence="11" key="2">
    <citation type="submission" date="2025-08" db="UniProtKB">
        <authorList>
            <consortium name="RefSeq"/>
        </authorList>
    </citation>
    <scope>IDENTIFICATION</scope>
</reference>
<dbReference type="InterPro" id="IPR036879">
    <property type="entry name" value="TF_MADSbox_sf"/>
</dbReference>
<organism evidence="10 11">
    <name type="scientific">Gossypium hirsutum</name>
    <name type="common">Upland cotton</name>
    <name type="synonym">Gossypium mexicanum</name>
    <dbReference type="NCBI Taxonomy" id="3635"/>
    <lineage>
        <taxon>Eukaryota</taxon>
        <taxon>Viridiplantae</taxon>
        <taxon>Streptophyta</taxon>
        <taxon>Embryophyta</taxon>
        <taxon>Tracheophyta</taxon>
        <taxon>Spermatophyta</taxon>
        <taxon>Magnoliopsida</taxon>
        <taxon>eudicotyledons</taxon>
        <taxon>Gunneridae</taxon>
        <taxon>Pentapetalae</taxon>
        <taxon>rosids</taxon>
        <taxon>malvids</taxon>
        <taxon>Malvales</taxon>
        <taxon>Malvaceae</taxon>
        <taxon>Malvoideae</taxon>
        <taxon>Gossypium</taxon>
    </lineage>
</organism>
<dbReference type="GeneID" id="107918838"/>
<protein>
    <submittedName>
        <fullName evidence="11">Agamous-like MADS-box protein AGL17 isoform X4</fullName>
    </submittedName>
</protein>
<feature type="compositionally biased region" description="Polar residues" evidence="7">
    <location>
        <begin position="195"/>
        <end position="205"/>
    </location>
</feature>
<evidence type="ECO:0000256" key="5">
    <source>
        <dbReference type="ARBA" id="ARBA00023242"/>
    </source>
</evidence>
<keyword evidence="10" id="KW-1185">Reference proteome</keyword>
<evidence type="ECO:0000313" key="11">
    <source>
        <dbReference type="RefSeq" id="XP_040966069.1"/>
    </source>
</evidence>
<evidence type="ECO:0000259" key="9">
    <source>
        <dbReference type="PROSITE" id="PS51297"/>
    </source>
</evidence>
<keyword evidence="3" id="KW-0238">DNA-binding</keyword>
<dbReference type="RefSeq" id="XP_040966069.1">
    <property type="nucleotide sequence ID" value="XM_041110135.1"/>
</dbReference>
<dbReference type="SUPFAM" id="SSF55455">
    <property type="entry name" value="SRF-like"/>
    <property type="match status" value="1"/>
</dbReference>
<evidence type="ECO:0000256" key="3">
    <source>
        <dbReference type="ARBA" id="ARBA00023125"/>
    </source>
</evidence>
<dbReference type="Proteomes" id="UP000818029">
    <property type="component" value="Chromosome D13"/>
</dbReference>
<dbReference type="PROSITE" id="PS50066">
    <property type="entry name" value="MADS_BOX_2"/>
    <property type="match status" value="1"/>
</dbReference>
<evidence type="ECO:0000256" key="1">
    <source>
        <dbReference type="ARBA" id="ARBA00004123"/>
    </source>
</evidence>
<feature type="domain" description="MADS-box" evidence="8">
    <location>
        <begin position="48"/>
        <end position="108"/>
    </location>
</feature>
<feature type="coiled-coil region" evidence="6">
    <location>
        <begin position="120"/>
        <end position="183"/>
    </location>
</feature>
<gene>
    <name evidence="11" type="primary">LOC107918838</name>
</gene>
<dbReference type="Pfam" id="PF01486">
    <property type="entry name" value="K-box"/>
    <property type="match status" value="1"/>
</dbReference>
<name>A0ABM3BG74_GOSHI</name>
<evidence type="ECO:0000256" key="7">
    <source>
        <dbReference type="SAM" id="MobiDB-lite"/>
    </source>
</evidence>
<dbReference type="InterPro" id="IPR033896">
    <property type="entry name" value="MEF2-like_N"/>
</dbReference>
<evidence type="ECO:0000313" key="10">
    <source>
        <dbReference type="Proteomes" id="UP000818029"/>
    </source>
</evidence>
<evidence type="ECO:0000256" key="4">
    <source>
        <dbReference type="ARBA" id="ARBA00023163"/>
    </source>
</evidence>